<dbReference type="CDD" id="cd00495">
    <property type="entry name" value="Ribosomal_L25_TL5_CTC"/>
    <property type="match status" value="1"/>
</dbReference>
<dbReference type="GO" id="GO:0022625">
    <property type="term" value="C:cytosolic large ribosomal subunit"/>
    <property type="evidence" value="ECO:0007669"/>
    <property type="project" value="TreeGrafter"/>
</dbReference>
<protein>
    <submittedName>
        <fullName evidence="8">Uncharacterized protein</fullName>
    </submittedName>
</protein>
<dbReference type="GO" id="GO:0008097">
    <property type="term" value="F:5S rRNA binding"/>
    <property type="evidence" value="ECO:0007669"/>
    <property type="project" value="InterPro"/>
</dbReference>
<dbReference type="Gene3D" id="2.170.120.20">
    <property type="entry name" value="Ribosomal protein L25, beta domain"/>
    <property type="match status" value="1"/>
</dbReference>
<feature type="region of interest" description="Disordered" evidence="5">
    <location>
        <begin position="190"/>
        <end position="262"/>
    </location>
</feature>
<dbReference type="NCBIfam" id="TIGR00731">
    <property type="entry name" value="bL25_bact_ctc"/>
    <property type="match status" value="1"/>
</dbReference>
<dbReference type="InterPro" id="IPR001021">
    <property type="entry name" value="Ribosomal_bL25_long"/>
</dbReference>
<dbReference type="InterPro" id="IPR029751">
    <property type="entry name" value="Ribosomal_L25_dom"/>
</dbReference>
<dbReference type="SUPFAM" id="SSF50715">
    <property type="entry name" value="Ribosomal protein L25-like"/>
    <property type="match status" value="1"/>
</dbReference>
<feature type="domain" description="Large ribosomal subunit protein bL25 L25" evidence="6">
    <location>
        <begin position="4"/>
        <end position="91"/>
    </location>
</feature>
<sequence>MNILKATKRTSASTGQINKLRSEGFIPGVLYGGEKNNLNISLKKLHLQNIINTKTFMSKVYDLDIDGNSEKALARDIAYDPVSDEPIHIDFMRITKGSRLTLEIPVKFINSDKSPGLKKGAVLNIVRRKVELKCPAENIPDEIVVDLEGTEINKSLKISSVKLPENVSPTIADRDFVIATVAAPTILVEPEKTEEVAADGDVPVDGATAPEGTSEGETPEEGKDKSAKGLDDKGKTPPADKSKTAKPSNDKGKSTNKETKKK</sequence>
<dbReference type="InterPro" id="IPR020056">
    <property type="entry name" value="Rbsml_bL25/Gln-tRNA_synth_N"/>
</dbReference>
<feature type="domain" description="Large ribosomal subunit protein bL25 beta" evidence="7">
    <location>
        <begin position="100"/>
        <end position="184"/>
    </location>
</feature>
<evidence type="ECO:0000256" key="2">
    <source>
        <dbReference type="ARBA" id="ARBA00022884"/>
    </source>
</evidence>
<feature type="compositionally biased region" description="Basic and acidic residues" evidence="5">
    <location>
        <begin position="220"/>
        <end position="262"/>
    </location>
</feature>
<name>A0A382QXK8_9ZZZZ</name>
<dbReference type="GO" id="GO:0006412">
    <property type="term" value="P:translation"/>
    <property type="evidence" value="ECO:0007669"/>
    <property type="project" value="InterPro"/>
</dbReference>
<dbReference type="Pfam" id="PF01386">
    <property type="entry name" value="Ribosomal_L25p"/>
    <property type="match status" value="1"/>
</dbReference>
<evidence type="ECO:0000313" key="8">
    <source>
        <dbReference type="EMBL" id="SVC90234.1"/>
    </source>
</evidence>
<reference evidence="8" key="1">
    <citation type="submission" date="2018-05" db="EMBL/GenBank/DDBJ databases">
        <authorList>
            <person name="Lanie J.A."/>
            <person name="Ng W.-L."/>
            <person name="Kazmierczak K.M."/>
            <person name="Andrzejewski T.M."/>
            <person name="Davidsen T.M."/>
            <person name="Wayne K.J."/>
            <person name="Tettelin H."/>
            <person name="Glass J.I."/>
            <person name="Rusch D."/>
            <person name="Podicherti R."/>
            <person name="Tsui H.-C.T."/>
            <person name="Winkler M.E."/>
        </authorList>
    </citation>
    <scope>NUCLEOTIDE SEQUENCE</scope>
</reference>
<keyword evidence="4" id="KW-0687">Ribonucleoprotein</keyword>
<evidence type="ECO:0000256" key="1">
    <source>
        <dbReference type="ARBA" id="ARBA00022730"/>
    </source>
</evidence>
<gene>
    <name evidence="8" type="ORF">METZ01_LOCUS343088</name>
</gene>
<evidence type="ECO:0000259" key="6">
    <source>
        <dbReference type="Pfam" id="PF01386"/>
    </source>
</evidence>
<dbReference type="Pfam" id="PF14693">
    <property type="entry name" value="Ribosomal_TL5_C"/>
    <property type="match status" value="1"/>
</dbReference>
<accession>A0A382QXK8</accession>
<dbReference type="Gene3D" id="2.40.240.10">
    <property type="entry name" value="Ribosomal Protein L25, Chain P"/>
    <property type="match status" value="1"/>
</dbReference>
<dbReference type="EMBL" id="UINC01117657">
    <property type="protein sequence ID" value="SVC90234.1"/>
    <property type="molecule type" value="Genomic_DNA"/>
</dbReference>
<evidence type="ECO:0000256" key="3">
    <source>
        <dbReference type="ARBA" id="ARBA00022980"/>
    </source>
</evidence>
<dbReference type="InterPro" id="IPR011035">
    <property type="entry name" value="Ribosomal_bL25/Gln-tRNA_synth"/>
</dbReference>
<dbReference type="InterPro" id="IPR020930">
    <property type="entry name" value="Ribosomal_uL5_bac-type"/>
</dbReference>
<evidence type="ECO:0000259" key="7">
    <source>
        <dbReference type="Pfam" id="PF14693"/>
    </source>
</evidence>
<organism evidence="8">
    <name type="scientific">marine metagenome</name>
    <dbReference type="NCBI Taxonomy" id="408172"/>
    <lineage>
        <taxon>unclassified sequences</taxon>
        <taxon>metagenomes</taxon>
        <taxon>ecological metagenomes</taxon>
    </lineage>
</organism>
<proteinExistence type="inferred from homology"/>
<keyword evidence="2" id="KW-0694">RNA-binding</keyword>
<dbReference type="HAMAP" id="MF_01334">
    <property type="entry name" value="Ribosomal_bL25_CTC"/>
    <property type="match status" value="1"/>
</dbReference>
<dbReference type="NCBIfam" id="NF004128">
    <property type="entry name" value="PRK05618.1-2"/>
    <property type="match status" value="1"/>
</dbReference>
<dbReference type="PANTHER" id="PTHR33284:SF1">
    <property type="entry name" value="RIBOSOMAL PROTEIN L25_GLN-TRNA SYNTHETASE, ANTI-CODON-BINDING DOMAIN-CONTAINING PROTEIN"/>
    <property type="match status" value="1"/>
</dbReference>
<dbReference type="GO" id="GO:0003735">
    <property type="term" value="F:structural constituent of ribosome"/>
    <property type="evidence" value="ECO:0007669"/>
    <property type="project" value="InterPro"/>
</dbReference>
<keyword evidence="3" id="KW-0689">Ribosomal protein</keyword>
<dbReference type="InterPro" id="IPR037121">
    <property type="entry name" value="Ribosomal_bL25_C"/>
</dbReference>
<dbReference type="InterPro" id="IPR020057">
    <property type="entry name" value="Ribosomal_bL25_b-dom"/>
</dbReference>
<evidence type="ECO:0000256" key="5">
    <source>
        <dbReference type="SAM" id="MobiDB-lite"/>
    </source>
</evidence>
<feature type="compositionally biased region" description="Low complexity" evidence="5">
    <location>
        <begin position="206"/>
        <end position="216"/>
    </location>
</feature>
<keyword evidence="1" id="KW-0699">rRNA-binding</keyword>
<evidence type="ECO:0000256" key="4">
    <source>
        <dbReference type="ARBA" id="ARBA00023274"/>
    </source>
</evidence>
<dbReference type="AlphaFoldDB" id="A0A382QXK8"/>
<dbReference type="PANTHER" id="PTHR33284">
    <property type="entry name" value="RIBOSOMAL PROTEIN L25/GLN-TRNA SYNTHETASE, ANTI-CODON-BINDING DOMAIN-CONTAINING PROTEIN"/>
    <property type="match status" value="1"/>
</dbReference>